<accession>A0A6P8SPI2</accession>
<dbReference type="InterPro" id="IPR036236">
    <property type="entry name" value="Znf_C2H2_sf"/>
</dbReference>
<keyword evidence="3" id="KW-0677">Repeat</keyword>
<dbReference type="RefSeq" id="XP_033818148.1">
    <property type="nucleotide sequence ID" value="XM_033962257.1"/>
</dbReference>
<dbReference type="GO" id="GO:0000978">
    <property type="term" value="F:RNA polymerase II cis-regulatory region sequence-specific DNA binding"/>
    <property type="evidence" value="ECO:0007669"/>
    <property type="project" value="TreeGrafter"/>
</dbReference>
<keyword evidence="5" id="KW-0862">Zinc</keyword>
<feature type="region of interest" description="Disordered" evidence="8">
    <location>
        <begin position="309"/>
        <end position="337"/>
    </location>
</feature>
<feature type="domain" description="C2H2-type" evidence="9">
    <location>
        <begin position="427"/>
        <end position="455"/>
    </location>
</feature>
<dbReference type="FunFam" id="3.30.160.60:FF:000624">
    <property type="entry name" value="zinc finger protein 697"/>
    <property type="match status" value="1"/>
</dbReference>
<dbReference type="GO" id="GO:0000981">
    <property type="term" value="F:DNA-binding transcription factor activity, RNA polymerase II-specific"/>
    <property type="evidence" value="ECO:0007669"/>
    <property type="project" value="TreeGrafter"/>
</dbReference>
<dbReference type="PANTHER" id="PTHR23235:SF142">
    <property type="entry name" value="ZINC FINGER PROTEIN 384"/>
    <property type="match status" value="1"/>
</dbReference>
<keyword evidence="6" id="KW-0539">Nucleus</keyword>
<name>A0A6P8SPI2_GEOSA</name>
<keyword evidence="10" id="KW-1185">Reference proteome</keyword>
<protein>
    <submittedName>
        <fullName evidence="11">Zinc finger protein 524</fullName>
    </submittedName>
</protein>
<evidence type="ECO:0000256" key="2">
    <source>
        <dbReference type="ARBA" id="ARBA00022723"/>
    </source>
</evidence>
<feature type="compositionally biased region" description="Pro residues" evidence="8">
    <location>
        <begin position="321"/>
        <end position="337"/>
    </location>
</feature>
<feature type="domain" description="C2H2-type" evidence="9">
    <location>
        <begin position="399"/>
        <end position="426"/>
    </location>
</feature>
<feature type="domain" description="C2H2-type" evidence="9">
    <location>
        <begin position="343"/>
        <end position="370"/>
    </location>
</feature>
<evidence type="ECO:0000313" key="11">
    <source>
        <dbReference type="RefSeq" id="XP_033818148.1"/>
    </source>
</evidence>
<evidence type="ECO:0000259" key="9">
    <source>
        <dbReference type="PROSITE" id="PS50157"/>
    </source>
</evidence>
<dbReference type="SMART" id="SM00355">
    <property type="entry name" value="ZnF_C2H2"/>
    <property type="match status" value="4"/>
</dbReference>
<proteinExistence type="predicted"/>
<dbReference type="FunFam" id="3.30.160.60:FF:001498">
    <property type="entry name" value="Zinc finger protein 404"/>
    <property type="match status" value="1"/>
</dbReference>
<dbReference type="Pfam" id="PF00096">
    <property type="entry name" value="zf-C2H2"/>
    <property type="match status" value="3"/>
</dbReference>
<dbReference type="SUPFAM" id="SSF57667">
    <property type="entry name" value="beta-beta-alpha zinc fingers"/>
    <property type="match status" value="2"/>
</dbReference>
<dbReference type="Proteomes" id="UP000515159">
    <property type="component" value="Chromosome 10"/>
</dbReference>
<dbReference type="PROSITE" id="PS00028">
    <property type="entry name" value="ZINC_FINGER_C2H2_1"/>
    <property type="match status" value="4"/>
</dbReference>
<dbReference type="CTD" id="147807"/>
<keyword evidence="2" id="KW-0479">Metal-binding</keyword>
<dbReference type="AlphaFoldDB" id="A0A6P8SPI2"/>
<feature type="compositionally biased region" description="Basic residues" evidence="8">
    <location>
        <begin position="209"/>
        <end position="219"/>
    </location>
</feature>
<evidence type="ECO:0000256" key="4">
    <source>
        <dbReference type="ARBA" id="ARBA00022771"/>
    </source>
</evidence>
<evidence type="ECO:0000256" key="6">
    <source>
        <dbReference type="ARBA" id="ARBA00023242"/>
    </source>
</evidence>
<dbReference type="KEGG" id="gsh:117368519"/>
<dbReference type="GeneID" id="117368519"/>
<dbReference type="OrthoDB" id="3437960at2759"/>
<evidence type="ECO:0000256" key="5">
    <source>
        <dbReference type="ARBA" id="ARBA00022833"/>
    </source>
</evidence>
<feature type="compositionally biased region" description="Basic and acidic residues" evidence="8">
    <location>
        <begin position="309"/>
        <end position="320"/>
    </location>
</feature>
<gene>
    <name evidence="11" type="primary">ZNF524</name>
</gene>
<dbReference type="PANTHER" id="PTHR23235">
    <property type="entry name" value="KRUEPPEL-LIKE TRANSCRIPTION FACTOR"/>
    <property type="match status" value="1"/>
</dbReference>
<dbReference type="InParanoid" id="A0A6P8SPI2"/>
<evidence type="ECO:0000256" key="1">
    <source>
        <dbReference type="ARBA" id="ARBA00004123"/>
    </source>
</evidence>
<dbReference type="InterPro" id="IPR013087">
    <property type="entry name" value="Znf_C2H2_type"/>
</dbReference>
<dbReference type="GO" id="GO:0005634">
    <property type="term" value="C:nucleus"/>
    <property type="evidence" value="ECO:0007669"/>
    <property type="project" value="UniProtKB-SubCell"/>
</dbReference>
<dbReference type="FunFam" id="3.30.160.60:FF:001670">
    <property type="entry name" value="Zinc finger protein 524"/>
    <property type="match status" value="1"/>
</dbReference>
<feature type="compositionally biased region" description="Acidic residues" evidence="8">
    <location>
        <begin position="468"/>
        <end position="480"/>
    </location>
</feature>
<comment type="subcellular location">
    <subcellularLocation>
        <location evidence="1">Nucleus</location>
    </subcellularLocation>
</comment>
<reference evidence="11" key="1">
    <citation type="submission" date="2025-08" db="UniProtKB">
        <authorList>
            <consortium name="RefSeq"/>
        </authorList>
    </citation>
    <scope>IDENTIFICATION</scope>
</reference>
<evidence type="ECO:0000256" key="8">
    <source>
        <dbReference type="SAM" id="MobiDB-lite"/>
    </source>
</evidence>
<feature type="region of interest" description="Disordered" evidence="8">
    <location>
        <begin position="461"/>
        <end position="480"/>
    </location>
</feature>
<feature type="domain" description="C2H2-type" evidence="9">
    <location>
        <begin position="371"/>
        <end position="398"/>
    </location>
</feature>
<dbReference type="GO" id="GO:0008270">
    <property type="term" value="F:zinc ion binding"/>
    <property type="evidence" value="ECO:0007669"/>
    <property type="project" value="UniProtKB-KW"/>
</dbReference>
<feature type="compositionally biased region" description="Polar residues" evidence="8">
    <location>
        <begin position="253"/>
        <end position="264"/>
    </location>
</feature>
<evidence type="ECO:0000256" key="7">
    <source>
        <dbReference type="PROSITE-ProRule" id="PRU00042"/>
    </source>
</evidence>
<evidence type="ECO:0000313" key="10">
    <source>
        <dbReference type="Proteomes" id="UP000515159"/>
    </source>
</evidence>
<sequence length="480" mass="53633">MEPASQNASCLWHPKAESLTDDQTCSTQFGGIWPRPEKQLGGGWDLKPEGSGRYGLTNTRAVKLEDEGGCGSRTEDGIEGDGLCFQPKIQGVGQQDDGCLRVEPLTKLSSFRNDAKPVQLYFNHSSKVHRGERTEDPETSSSRGPAVKMELSASAGDLLSKPLRHATWGPLLNSVLTGGRDSLPEPSQEGTERPLMEDGLEDPDLGQRVPRRMPLKRYSRSPQSPGLMVRGPYCVKTTSTLRHFPEKSPPQQTPADSSISSRPIAQTPAPRGPSAQPHSSSEEVTGEGQFLLIDDKGMPYTVMKKDLEKAAEGEPQHPTEEVPPLPPPPPTSSSPPPGPRKLHYCLVCFRTFLYLSDLERHSITHSEHKPFECKVCGKSFKRSSHLQRHKHIHTGERPFRCTICLKGFRESGELLRHQRVHTGEKPYQCELCHLRFTERNTLRRHIKRKHARETFYQREAGDSSDWGEATEDTLMEDNTE</sequence>
<feature type="region of interest" description="Disordered" evidence="8">
    <location>
        <begin position="177"/>
        <end position="285"/>
    </location>
</feature>
<evidence type="ECO:0000256" key="3">
    <source>
        <dbReference type="ARBA" id="ARBA00022737"/>
    </source>
</evidence>
<dbReference type="PROSITE" id="PS50157">
    <property type="entry name" value="ZINC_FINGER_C2H2_2"/>
    <property type="match status" value="4"/>
</dbReference>
<keyword evidence="4 7" id="KW-0863">Zinc-finger</keyword>
<dbReference type="Gene3D" id="3.30.160.60">
    <property type="entry name" value="Classic Zinc Finger"/>
    <property type="match status" value="4"/>
</dbReference>
<organism evidence="10 11">
    <name type="scientific">Geotrypetes seraphini</name>
    <name type="common">Gaboon caecilian</name>
    <name type="synonym">Caecilia seraphini</name>
    <dbReference type="NCBI Taxonomy" id="260995"/>
    <lineage>
        <taxon>Eukaryota</taxon>
        <taxon>Metazoa</taxon>
        <taxon>Chordata</taxon>
        <taxon>Craniata</taxon>
        <taxon>Vertebrata</taxon>
        <taxon>Euteleostomi</taxon>
        <taxon>Amphibia</taxon>
        <taxon>Gymnophiona</taxon>
        <taxon>Geotrypetes</taxon>
    </lineage>
</organism>